<dbReference type="PROSITE" id="PS50042">
    <property type="entry name" value="CNMP_BINDING_3"/>
    <property type="match status" value="2"/>
</dbReference>
<sequence>MSNHPNYEIPTELNNLLIDFTVSVLVNRPNDLLDYAANYFNHLVDERRNSQQSTATTNHSLHSSNHLNDDDNDSTSSEIKPPARLSFTRRKSVFAEHYDPEEDEGDNEQIFYPKSDEQRQCLSEAIKNILLFRSLEPTEMNEVIDAMFERKVEANEVVIKQGDDGDNFYVIADGTFSITVANDDGSEKEVGKYVGSGSFGELALMYNMPRAATVRAVTSGSLWAMSRQTFRRIVLKRAFMKRKEYESFIEKVEIFKFLEYYEKMSLSDAFMARCYKNGDLIIKQGDQADGMYFVQEGVVRIVKEENGQEQELSRVEKGGYFGELALITKKPRAATVYAATDEVKLAFLDVGAFERLLGPCMNIMKRNFNHYEDQLVKLFGSKSNVTDLR</sequence>
<reference evidence="9" key="1">
    <citation type="submission" date="2025-08" db="UniProtKB">
        <authorList>
            <consortium name="RefSeq"/>
        </authorList>
    </citation>
    <scope>IDENTIFICATION</scope>
    <source>
        <strain evidence="9">Airmid</strain>
    </source>
</reference>
<dbReference type="InterPro" id="IPR050503">
    <property type="entry name" value="cAMP-dep_PK_reg_su-like"/>
</dbReference>
<dbReference type="PROSITE" id="PS00888">
    <property type="entry name" value="CNMP_BINDING_1"/>
    <property type="match status" value="2"/>
</dbReference>
<evidence type="ECO:0000313" key="9">
    <source>
        <dbReference type="RefSeq" id="XP_027196687.1"/>
    </source>
</evidence>
<dbReference type="FunFam" id="2.60.120.10:FF:000017">
    <property type="entry name" value="cAMP-dependent protein kinase type II regulatory subunit"/>
    <property type="match status" value="1"/>
</dbReference>
<dbReference type="SUPFAM" id="SSF51206">
    <property type="entry name" value="cAMP-binding domain-like"/>
    <property type="match status" value="2"/>
</dbReference>
<comment type="similarity">
    <text evidence="1">Belongs to the cAMP-dependent kinase regulatory chain family.</text>
</comment>
<dbReference type="PRINTS" id="PR00103">
    <property type="entry name" value="CAMPKINASE"/>
</dbReference>
<keyword evidence="3" id="KW-0116">cAMP-binding</keyword>
<evidence type="ECO:0000256" key="4">
    <source>
        <dbReference type="ARBA" id="ARBA00022737"/>
    </source>
</evidence>
<dbReference type="GO" id="GO:0034236">
    <property type="term" value="F:protein kinase A catalytic subunit binding"/>
    <property type="evidence" value="ECO:0007669"/>
    <property type="project" value="TreeGrafter"/>
</dbReference>
<evidence type="ECO:0000256" key="3">
    <source>
        <dbReference type="ARBA" id="ARBA00022566"/>
    </source>
</evidence>
<organism evidence="8 9">
    <name type="scientific">Dermatophagoides pteronyssinus</name>
    <name type="common">European house dust mite</name>
    <dbReference type="NCBI Taxonomy" id="6956"/>
    <lineage>
        <taxon>Eukaryota</taxon>
        <taxon>Metazoa</taxon>
        <taxon>Ecdysozoa</taxon>
        <taxon>Arthropoda</taxon>
        <taxon>Chelicerata</taxon>
        <taxon>Arachnida</taxon>
        <taxon>Acari</taxon>
        <taxon>Acariformes</taxon>
        <taxon>Sarcoptiformes</taxon>
        <taxon>Astigmata</taxon>
        <taxon>Psoroptidia</taxon>
        <taxon>Analgoidea</taxon>
        <taxon>Pyroglyphidae</taxon>
        <taxon>Dermatophagoidinae</taxon>
        <taxon>Dermatophagoides</taxon>
    </lineage>
</organism>
<dbReference type="KEGG" id="dpte:113791152"/>
<keyword evidence="8" id="KW-1185">Reference proteome</keyword>
<dbReference type="GO" id="GO:0005952">
    <property type="term" value="C:cAMP-dependent protein kinase complex"/>
    <property type="evidence" value="ECO:0007669"/>
    <property type="project" value="InterPro"/>
</dbReference>
<dbReference type="InterPro" id="IPR000595">
    <property type="entry name" value="cNMP-bd_dom"/>
</dbReference>
<dbReference type="SMART" id="SM00100">
    <property type="entry name" value="cNMP"/>
    <property type="match status" value="2"/>
</dbReference>
<dbReference type="PANTHER" id="PTHR11635">
    <property type="entry name" value="CAMP-DEPENDENT PROTEIN KINASE REGULATORY CHAIN"/>
    <property type="match status" value="1"/>
</dbReference>
<dbReference type="FunFam" id="2.60.120.10:FF:000108">
    <property type="entry name" value="cAMP-dependent protein kinase type II regulatory subunit"/>
    <property type="match status" value="1"/>
</dbReference>
<keyword evidence="6" id="KW-0114">cAMP</keyword>
<keyword evidence="2" id="KW-0597">Phosphoprotein</keyword>
<dbReference type="OrthoDB" id="417078at2759"/>
<dbReference type="AlphaFoldDB" id="A0A6P6XTD4"/>
<dbReference type="CDD" id="cd00038">
    <property type="entry name" value="CAP_ED"/>
    <property type="match status" value="2"/>
</dbReference>
<dbReference type="GO" id="GO:0005829">
    <property type="term" value="C:cytosol"/>
    <property type="evidence" value="ECO:0007669"/>
    <property type="project" value="TreeGrafter"/>
</dbReference>
<dbReference type="RefSeq" id="XP_027196687.1">
    <property type="nucleotide sequence ID" value="XM_027340886.1"/>
</dbReference>
<dbReference type="PIRSF" id="PIRSF000548">
    <property type="entry name" value="PK_regulatory"/>
    <property type="match status" value="1"/>
</dbReference>
<dbReference type="Gene3D" id="1.20.890.10">
    <property type="entry name" value="cAMP-dependent protein kinase regulatory subunit, dimerization-anchoring domain"/>
    <property type="match status" value="1"/>
</dbReference>
<evidence type="ECO:0000256" key="6">
    <source>
        <dbReference type="ARBA" id="ARBA00023149"/>
    </source>
</evidence>
<dbReference type="InterPro" id="IPR014710">
    <property type="entry name" value="RmlC-like_jellyroll"/>
</dbReference>
<dbReference type="PROSITE" id="PS00889">
    <property type="entry name" value="CNMP_BINDING_2"/>
    <property type="match status" value="2"/>
</dbReference>
<dbReference type="InterPro" id="IPR003117">
    <property type="entry name" value="cAMP_dep_PK_reg_su_I/II_a/b"/>
</dbReference>
<evidence type="ECO:0000256" key="7">
    <source>
        <dbReference type="ARBA" id="ARBA00067959"/>
    </source>
</evidence>
<dbReference type="InterPro" id="IPR018488">
    <property type="entry name" value="cNMP-bd_CS"/>
</dbReference>
<dbReference type="FunCoup" id="A0A6P6XTD4">
    <property type="interactions" value="1149"/>
</dbReference>
<gene>
    <name evidence="9" type="primary">LOC113791152</name>
</gene>
<name>A0A6P6XTD4_DERPT</name>
<dbReference type="InterPro" id="IPR012198">
    <property type="entry name" value="cAMP_dep_PK_reg_su"/>
</dbReference>
<evidence type="ECO:0000256" key="1">
    <source>
        <dbReference type="ARBA" id="ARBA00005753"/>
    </source>
</evidence>
<dbReference type="SMART" id="SM00394">
    <property type="entry name" value="RIIa"/>
    <property type="match status" value="1"/>
</dbReference>
<dbReference type="CTD" id="36041"/>
<dbReference type="GO" id="GO:0030552">
    <property type="term" value="F:cAMP binding"/>
    <property type="evidence" value="ECO:0007669"/>
    <property type="project" value="UniProtKB-KW"/>
</dbReference>
<dbReference type="PANTHER" id="PTHR11635:SF152">
    <property type="entry name" value="CAMP-DEPENDENT PROTEIN KINASE TYPE I REGULATORY SUBUNIT-RELATED"/>
    <property type="match status" value="1"/>
</dbReference>
<dbReference type="InterPro" id="IPR018490">
    <property type="entry name" value="cNMP-bd_dom_sf"/>
</dbReference>
<dbReference type="CDD" id="cd12099">
    <property type="entry name" value="DD_RII_PKA"/>
    <property type="match status" value="1"/>
</dbReference>
<proteinExistence type="inferred from homology"/>
<dbReference type="Pfam" id="PF02197">
    <property type="entry name" value="RIIa"/>
    <property type="match status" value="1"/>
</dbReference>
<dbReference type="Proteomes" id="UP000515146">
    <property type="component" value="Unplaced"/>
</dbReference>
<accession>A0A6P6XTD4</accession>
<dbReference type="Gene3D" id="2.60.120.10">
    <property type="entry name" value="Jelly Rolls"/>
    <property type="match status" value="2"/>
</dbReference>
<evidence type="ECO:0000313" key="8">
    <source>
        <dbReference type="Proteomes" id="UP000515146"/>
    </source>
</evidence>
<dbReference type="InParanoid" id="A0A6P6XTD4"/>
<dbReference type="SUPFAM" id="SSF47391">
    <property type="entry name" value="Dimerization-anchoring domain of cAMP-dependent PK regulatory subunit"/>
    <property type="match status" value="1"/>
</dbReference>
<keyword evidence="5" id="KW-0547">Nucleotide-binding</keyword>
<dbReference type="OMA" id="WSPPHHP"/>
<protein>
    <recommendedName>
        <fullName evidence="7">cAMP-dependent protein kinase type II regulatory subunit</fullName>
    </recommendedName>
</protein>
<evidence type="ECO:0000256" key="2">
    <source>
        <dbReference type="ARBA" id="ARBA00022553"/>
    </source>
</evidence>
<keyword evidence="4" id="KW-0677">Repeat</keyword>
<evidence type="ECO:0000256" key="5">
    <source>
        <dbReference type="ARBA" id="ARBA00022741"/>
    </source>
</evidence>
<dbReference type="Pfam" id="PF00027">
    <property type="entry name" value="cNMP_binding"/>
    <property type="match status" value="2"/>
</dbReference>
<dbReference type="GO" id="GO:0004862">
    <property type="term" value="F:cAMP-dependent protein kinase inhibitor activity"/>
    <property type="evidence" value="ECO:0007669"/>
    <property type="project" value="TreeGrafter"/>
</dbReference>